<keyword evidence="4" id="KW-0804">Transcription</keyword>
<evidence type="ECO:0000256" key="1">
    <source>
        <dbReference type="ARBA" id="ARBA00011046"/>
    </source>
</evidence>
<dbReference type="InterPro" id="IPR005650">
    <property type="entry name" value="BlaI_family"/>
</dbReference>
<accession>A0A1Q5ZUN0</accession>
<comment type="similarity">
    <text evidence="1">Belongs to the BlaI transcriptional regulatory family.</text>
</comment>
<evidence type="ECO:0000256" key="4">
    <source>
        <dbReference type="ARBA" id="ARBA00023163"/>
    </source>
</evidence>
<dbReference type="Pfam" id="PF03965">
    <property type="entry name" value="Penicillinase_R"/>
    <property type="match status" value="1"/>
</dbReference>
<comment type="caution">
    <text evidence="5">The sequence shown here is derived from an EMBL/GenBank/DDBJ whole genome shotgun (WGS) entry which is preliminary data.</text>
</comment>
<protein>
    <recommendedName>
        <fullName evidence="7">Transcriptional regulator</fullName>
    </recommendedName>
</protein>
<evidence type="ECO:0000313" key="5">
    <source>
        <dbReference type="EMBL" id="OKS85475.1"/>
    </source>
</evidence>
<dbReference type="Proteomes" id="UP000186720">
    <property type="component" value="Unassembled WGS sequence"/>
</dbReference>
<dbReference type="Gene3D" id="1.10.4040.10">
    <property type="entry name" value="Penicillinase repressor domain"/>
    <property type="match status" value="1"/>
</dbReference>
<name>A0A1Q5ZUN0_9SPHI</name>
<organism evidence="5 6">
    <name type="scientific">Mucilaginibacter polytrichastri</name>
    <dbReference type="NCBI Taxonomy" id="1302689"/>
    <lineage>
        <taxon>Bacteria</taxon>
        <taxon>Pseudomonadati</taxon>
        <taxon>Bacteroidota</taxon>
        <taxon>Sphingobacteriia</taxon>
        <taxon>Sphingobacteriales</taxon>
        <taxon>Sphingobacteriaceae</taxon>
        <taxon>Mucilaginibacter</taxon>
    </lineage>
</organism>
<dbReference type="STRING" id="1302689.RG47T_0921"/>
<proteinExistence type="inferred from homology"/>
<dbReference type="AlphaFoldDB" id="A0A1Q5ZUN0"/>
<dbReference type="EMBL" id="MPPL01000001">
    <property type="protein sequence ID" value="OKS85475.1"/>
    <property type="molecule type" value="Genomic_DNA"/>
</dbReference>
<keyword evidence="6" id="KW-1185">Reference proteome</keyword>
<dbReference type="GO" id="GO:0045892">
    <property type="term" value="P:negative regulation of DNA-templated transcription"/>
    <property type="evidence" value="ECO:0007669"/>
    <property type="project" value="InterPro"/>
</dbReference>
<evidence type="ECO:0000256" key="2">
    <source>
        <dbReference type="ARBA" id="ARBA00023015"/>
    </source>
</evidence>
<keyword evidence="3" id="KW-0238">DNA-binding</keyword>
<sequence length="120" mass="13855">MKELTKAEEQVMQILWQLKEGIVKDILARMPDPKPAYTTVSTVVRVMESKGFVAHKAYGTSHVYYPTINEEEYKKLAFDKLLKTFFNDSVKELISYLAKEKKLNITDLAELILLSERGKK</sequence>
<dbReference type="PIRSF" id="PIRSF019455">
    <property type="entry name" value="CopR_AtkY"/>
    <property type="match status" value="1"/>
</dbReference>
<keyword evidence="2" id="KW-0805">Transcription regulation</keyword>
<dbReference type="InterPro" id="IPR036390">
    <property type="entry name" value="WH_DNA-bd_sf"/>
</dbReference>
<dbReference type="GO" id="GO:0003677">
    <property type="term" value="F:DNA binding"/>
    <property type="evidence" value="ECO:0007669"/>
    <property type="project" value="UniProtKB-KW"/>
</dbReference>
<dbReference type="InterPro" id="IPR036388">
    <property type="entry name" value="WH-like_DNA-bd_sf"/>
</dbReference>
<dbReference type="OrthoDB" id="1098508at2"/>
<evidence type="ECO:0000313" key="6">
    <source>
        <dbReference type="Proteomes" id="UP000186720"/>
    </source>
</evidence>
<gene>
    <name evidence="5" type="ORF">RG47T_0921</name>
</gene>
<evidence type="ECO:0000256" key="3">
    <source>
        <dbReference type="ARBA" id="ARBA00023125"/>
    </source>
</evidence>
<dbReference type="Gene3D" id="1.10.10.10">
    <property type="entry name" value="Winged helix-like DNA-binding domain superfamily/Winged helix DNA-binding domain"/>
    <property type="match status" value="1"/>
</dbReference>
<dbReference type="SUPFAM" id="SSF46785">
    <property type="entry name" value="Winged helix' DNA-binding domain"/>
    <property type="match status" value="1"/>
</dbReference>
<reference evidence="5 6" key="1">
    <citation type="submission" date="2016-11" db="EMBL/GenBank/DDBJ databases">
        <title>Whole Genome Sequencing of Mucilaginibacter polytrichastri RG4-7(T) isolated from the moss sample.</title>
        <authorList>
            <person name="Li Y."/>
        </authorList>
    </citation>
    <scope>NUCLEOTIDE SEQUENCE [LARGE SCALE GENOMIC DNA]</scope>
    <source>
        <strain evidence="5 6">RG4-7</strain>
    </source>
</reference>
<evidence type="ECO:0008006" key="7">
    <source>
        <dbReference type="Google" id="ProtNLM"/>
    </source>
</evidence>
<dbReference type="RefSeq" id="WP_074488308.1">
    <property type="nucleotide sequence ID" value="NZ_FPAM01000001.1"/>
</dbReference>